<comment type="caution">
    <text evidence="3">The sequence shown here is derived from an EMBL/GenBank/DDBJ whole genome shotgun (WGS) entry which is preliminary data.</text>
</comment>
<keyword evidence="2" id="KW-0472">Membrane</keyword>
<evidence type="ECO:0000256" key="1">
    <source>
        <dbReference type="SAM" id="MobiDB-lite"/>
    </source>
</evidence>
<evidence type="ECO:0008006" key="5">
    <source>
        <dbReference type="Google" id="ProtNLM"/>
    </source>
</evidence>
<dbReference type="EMBL" id="JAEKNN010000054">
    <property type="protein sequence ID" value="MBJ7610080.1"/>
    <property type="molecule type" value="Genomic_DNA"/>
</dbReference>
<gene>
    <name evidence="3" type="ORF">JF887_11720</name>
</gene>
<accession>A0A934KQQ0</accession>
<evidence type="ECO:0000256" key="2">
    <source>
        <dbReference type="SAM" id="Phobius"/>
    </source>
</evidence>
<dbReference type="AlphaFoldDB" id="A0A934KQQ0"/>
<protein>
    <recommendedName>
        <fullName evidence="5">SAF domain-containing protein</fullName>
    </recommendedName>
</protein>
<reference evidence="3 4" key="1">
    <citation type="submission" date="2020-10" db="EMBL/GenBank/DDBJ databases">
        <title>Ca. Dormibacterota MAGs.</title>
        <authorList>
            <person name="Montgomery K."/>
        </authorList>
    </citation>
    <scope>NUCLEOTIDE SEQUENCE [LARGE SCALE GENOMIC DNA]</scope>
    <source>
        <strain evidence="3">Mitchell_Peninsula_5</strain>
    </source>
</reference>
<dbReference type="Proteomes" id="UP000614410">
    <property type="component" value="Unassembled WGS sequence"/>
</dbReference>
<proteinExistence type="predicted"/>
<evidence type="ECO:0000313" key="4">
    <source>
        <dbReference type="Proteomes" id="UP000614410"/>
    </source>
</evidence>
<feature type="compositionally biased region" description="Pro residues" evidence="1">
    <location>
        <begin position="1"/>
        <end position="11"/>
    </location>
</feature>
<name>A0A934KQQ0_9BACT</name>
<keyword evidence="2" id="KW-0812">Transmembrane</keyword>
<sequence length="246" mass="24672">MTQHGGPPPGPATTEPRRGRFGLATPGAAGATVGNGGPRSDEPPKRGRRRAWLVALVVVVAAMVFGAAGVVTGRVTADHGPATVDVVALTTAVPAFSSLRADQLRVVTILQTSSVNGLVPATGKTSVVGRIARIDLPPGALLRSAELAPAGSPWPRAGQALVGLALKPGQIPAEGVNVGDVVAAVAVPPGQQGQVVPVMVVPRARVWAVAANPQNVVSVTLLVTQAEAAPLAGYADLGTVSLIRLA</sequence>
<feature type="transmembrane region" description="Helical" evidence="2">
    <location>
        <begin position="51"/>
        <end position="71"/>
    </location>
</feature>
<organism evidence="3 4">
    <name type="scientific">Candidatus Amunia macphersoniae</name>
    <dbReference type="NCBI Taxonomy" id="3127014"/>
    <lineage>
        <taxon>Bacteria</taxon>
        <taxon>Bacillati</taxon>
        <taxon>Candidatus Dormiibacterota</taxon>
        <taxon>Candidatus Dormibacteria</taxon>
        <taxon>Candidatus Aeolococcales</taxon>
        <taxon>Candidatus Aeolococcaceae</taxon>
        <taxon>Candidatus Amunia</taxon>
    </lineage>
</organism>
<feature type="region of interest" description="Disordered" evidence="1">
    <location>
        <begin position="1"/>
        <end position="46"/>
    </location>
</feature>
<keyword evidence="2" id="KW-1133">Transmembrane helix</keyword>
<evidence type="ECO:0000313" key="3">
    <source>
        <dbReference type="EMBL" id="MBJ7610080.1"/>
    </source>
</evidence>